<protein>
    <submittedName>
        <fullName evidence="2">Uncharacterized protein</fullName>
    </submittedName>
</protein>
<dbReference type="Proteomes" id="UP000236584">
    <property type="component" value="Chromosome"/>
</dbReference>
<evidence type="ECO:0000313" key="3">
    <source>
        <dbReference type="Proteomes" id="UP000236584"/>
    </source>
</evidence>
<organism evidence="2 3">
    <name type="scientific">Salinigranum rubrum</name>
    <dbReference type="NCBI Taxonomy" id="755307"/>
    <lineage>
        <taxon>Archaea</taxon>
        <taxon>Methanobacteriati</taxon>
        <taxon>Methanobacteriota</taxon>
        <taxon>Stenosarchaea group</taxon>
        <taxon>Halobacteria</taxon>
        <taxon>Halobacteriales</taxon>
        <taxon>Haloferacaceae</taxon>
        <taxon>Salinigranum</taxon>
    </lineage>
</organism>
<feature type="transmembrane region" description="Helical" evidence="1">
    <location>
        <begin position="30"/>
        <end position="53"/>
    </location>
</feature>
<dbReference type="GeneID" id="35594564"/>
<evidence type="ECO:0000313" key="2">
    <source>
        <dbReference type="EMBL" id="AUV83766.1"/>
    </source>
</evidence>
<accession>A0A2I8VPD2</accession>
<gene>
    <name evidence="2" type="ORF">C2R22_20690</name>
</gene>
<keyword evidence="3" id="KW-1185">Reference proteome</keyword>
<proteinExistence type="predicted"/>
<name>A0A2I8VPD2_9EURY</name>
<dbReference type="EMBL" id="CP026309">
    <property type="protein sequence ID" value="AUV83766.1"/>
    <property type="molecule type" value="Genomic_DNA"/>
</dbReference>
<reference evidence="2 3" key="1">
    <citation type="submission" date="2018-01" db="EMBL/GenBank/DDBJ databases">
        <title>Complete genome sequence of Salinigranum rubrum GX10T, an extremely halophilic archaeon isolated from a marine solar saltern.</title>
        <authorList>
            <person name="Han S."/>
        </authorList>
    </citation>
    <scope>NUCLEOTIDE SEQUENCE [LARGE SCALE GENOMIC DNA]</scope>
    <source>
        <strain evidence="2 3">GX10</strain>
    </source>
</reference>
<dbReference type="KEGG" id="srub:C2R22_20690"/>
<keyword evidence="1" id="KW-1133">Transmembrane helix</keyword>
<sequence>MPWASYFLLLSVFSAAFVGAAVLPIPPLAGLPTAACAGFVVSVFLVSSLVFAYDTRTAMRFGSVGPPPGVEE</sequence>
<evidence type="ECO:0000256" key="1">
    <source>
        <dbReference type="SAM" id="Phobius"/>
    </source>
</evidence>
<dbReference type="AlphaFoldDB" id="A0A2I8VPD2"/>
<dbReference type="RefSeq" id="WP_103427455.1">
    <property type="nucleotide sequence ID" value="NZ_CP026309.1"/>
</dbReference>
<keyword evidence="1" id="KW-0812">Transmembrane</keyword>
<keyword evidence="1" id="KW-0472">Membrane</keyword>